<dbReference type="GO" id="GO:0046872">
    <property type="term" value="F:metal ion binding"/>
    <property type="evidence" value="ECO:0007669"/>
    <property type="project" value="UniProtKB-KW"/>
</dbReference>
<evidence type="ECO:0000256" key="4">
    <source>
        <dbReference type="ARBA" id="ARBA00022833"/>
    </source>
</evidence>
<evidence type="ECO:0000313" key="6">
    <source>
        <dbReference type="EMBL" id="PHT34092.1"/>
    </source>
</evidence>
<dbReference type="GO" id="GO:0004526">
    <property type="term" value="F:ribonuclease P activity"/>
    <property type="evidence" value="ECO:0007669"/>
    <property type="project" value="TreeGrafter"/>
</dbReference>
<keyword evidence="4" id="KW-0862">Zinc</keyword>
<name>A0A2G2VMA5_CAPBA</name>
<dbReference type="AlphaFoldDB" id="A0A2G2VMA5"/>
<dbReference type="GO" id="GO:0001682">
    <property type="term" value="P:tRNA 5'-leader removal"/>
    <property type="evidence" value="ECO:0007669"/>
    <property type="project" value="TreeGrafter"/>
</dbReference>
<dbReference type="PANTHER" id="PTHR13547:SF7">
    <property type="entry name" value="RIBONUCLEASE P"/>
    <property type="match status" value="1"/>
</dbReference>
<reference evidence="6 7" key="1">
    <citation type="journal article" date="2017" name="Genome Biol.">
        <title>New reference genome sequences of hot pepper reveal the massive evolution of plant disease-resistance genes by retroduplication.</title>
        <authorList>
            <person name="Kim S."/>
            <person name="Park J."/>
            <person name="Yeom S.I."/>
            <person name="Kim Y.M."/>
            <person name="Seo E."/>
            <person name="Kim K.T."/>
            <person name="Kim M.S."/>
            <person name="Lee J.M."/>
            <person name="Cheong K."/>
            <person name="Shin H.S."/>
            <person name="Kim S.B."/>
            <person name="Han K."/>
            <person name="Lee J."/>
            <person name="Park M."/>
            <person name="Lee H.A."/>
            <person name="Lee H.Y."/>
            <person name="Lee Y."/>
            <person name="Oh S."/>
            <person name="Lee J.H."/>
            <person name="Choi E."/>
            <person name="Choi E."/>
            <person name="Lee S.E."/>
            <person name="Jeon J."/>
            <person name="Kim H."/>
            <person name="Choi G."/>
            <person name="Song H."/>
            <person name="Lee J."/>
            <person name="Lee S.C."/>
            <person name="Kwon J.K."/>
            <person name="Lee H.Y."/>
            <person name="Koo N."/>
            <person name="Hong Y."/>
            <person name="Kim R.W."/>
            <person name="Kang W.H."/>
            <person name="Huh J.H."/>
            <person name="Kang B.C."/>
            <person name="Yang T.J."/>
            <person name="Lee Y.H."/>
            <person name="Bennetzen J.L."/>
            <person name="Choi D."/>
        </authorList>
    </citation>
    <scope>NUCLEOTIDE SEQUENCE [LARGE SCALE GENOMIC DNA]</scope>
    <source>
        <strain evidence="7">cv. PBC81</strain>
    </source>
</reference>
<comment type="similarity">
    <text evidence="1">Belongs to the PPR family. P subfamily.</text>
</comment>
<dbReference type="Gene3D" id="3.40.50.11980">
    <property type="match status" value="1"/>
</dbReference>
<gene>
    <name evidence="6" type="ORF">CQW23_25892</name>
</gene>
<proteinExistence type="inferred from homology"/>
<feature type="domain" description="PRORP" evidence="5">
    <location>
        <begin position="35"/>
        <end position="104"/>
    </location>
</feature>
<accession>A0A2G2VMA5</accession>
<evidence type="ECO:0000256" key="2">
    <source>
        <dbReference type="ARBA" id="ARBA00022723"/>
    </source>
</evidence>
<reference evidence="7" key="2">
    <citation type="journal article" date="2017" name="J. Anim. Genet.">
        <title>Multiple reference genome sequences of hot pepper reveal the massive evolution of plant disease resistance genes by retroduplication.</title>
        <authorList>
            <person name="Kim S."/>
            <person name="Park J."/>
            <person name="Yeom S.-I."/>
            <person name="Kim Y.-M."/>
            <person name="Seo E."/>
            <person name="Kim K.-T."/>
            <person name="Kim M.-S."/>
            <person name="Lee J.M."/>
            <person name="Cheong K."/>
            <person name="Shin H.-S."/>
            <person name="Kim S.-B."/>
            <person name="Han K."/>
            <person name="Lee J."/>
            <person name="Park M."/>
            <person name="Lee H.-A."/>
            <person name="Lee H.-Y."/>
            <person name="Lee Y."/>
            <person name="Oh S."/>
            <person name="Lee J.H."/>
            <person name="Choi E."/>
            <person name="Choi E."/>
            <person name="Lee S.E."/>
            <person name="Jeon J."/>
            <person name="Kim H."/>
            <person name="Choi G."/>
            <person name="Song H."/>
            <person name="Lee J."/>
            <person name="Lee S.-C."/>
            <person name="Kwon J.-K."/>
            <person name="Lee H.-Y."/>
            <person name="Koo N."/>
            <person name="Hong Y."/>
            <person name="Kim R.W."/>
            <person name="Kang W.-H."/>
            <person name="Huh J.H."/>
            <person name="Kang B.-C."/>
            <person name="Yang T.-J."/>
            <person name="Lee Y.-H."/>
            <person name="Bennetzen J.L."/>
            <person name="Choi D."/>
        </authorList>
    </citation>
    <scope>NUCLEOTIDE SEQUENCE [LARGE SCALE GENOMIC DNA]</scope>
    <source>
        <strain evidence="7">cv. PBC81</strain>
    </source>
</reference>
<dbReference type="STRING" id="33114.A0A2G2VMA5"/>
<evidence type="ECO:0000259" key="5">
    <source>
        <dbReference type="Pfam" id="PF16953"/>
    </source>
</evidence>
<dbReference type="Pfam" id="PF16953">
    <property type="entry name" value="PRORP"/>
    <property type="match status" value="1"/>
</dbReference>
<dbReference type="Proteomes" id="UP000224567">
    <property type="component" value="Unassembled WGS sequence"/>
</dbReference>
<evidence type="ECO:0000256" key="3">
    <source>
        <dbReference type="ARBA" id="ARBA00022801"/>
    </source>
</evidence>
<evidence type="ECO:0000313" key="7">
    <source>
        <dbReference type="Proteomes" id="UP000224567"/>
    </source>
</evidence>
<keyword evidence="7" id="KW-1185">Reference proteome</keyword>
<dbReference type="OrthoDB" id="1424506at2759"/>
<keyword evidence="3" id="KW-0378">Hydrolase</keyword>
<sequence>MDKVGWKLVTIDLDPEETEKFAKSVALLATWKETNSSFQKFQVNAVVNGIHQTFSSKKWPLVVLHNRRITGDNMDNPFNRALIEKSKNEDAIYATPIGSNDNWIQIDYGIDKLSESVFQTLDRCYIASIQRLHPREEEFAELSNNNDNVPGIIHKWDLGRVECMQTLPNLDRSVLKLDV</sequence>
<dbReference type="PANTHER" id="PTHR13547">
    <property type="match status" value="1"/>
</dbReference>
<comment type="caution">
    <text evidence="6">The sequence shown here is derived from an EMBL/GenBank/DDBJ whole genome shotgun (WGS) entry which is preliminary data.</text>
</comment>
<organism evidence="6 7">
    <name type="scientific">Capsicum baccatum</name>
    <name type="common">Peruvian pepper</name>
    <dbReference type="NCBI Taxonomy" id="33114"/>
    <lineage>
        <taxon>Eukaryota</taxon>
        <taxon>Viridiplantae</taxon>
        <taxon>Streptophyta</taxon>
        <taxon>Embryophyta</taxon>
        <taxon>Tracheophyta</taxon>
        <taxon>Spermatophyta</taxon>
        <taxon>Magnoliopsida</taxon>
        <taxon>eudicotyledons</taxon>
        <taxon>Gunneridae</taxon>
        <taxon>Pentapetalae</taxon>
        <taxon>asterids</taxon>
        <taxon>lamiids</taxon>
        <taxon>Solanales</taxon>
        <taxon>Solanaceae</taxon>
        <taxon>Solanoideae</taxon>
        <taxon>Capsiceae</taxon>
        <taxon>Capsicum</taxon>
    </lineage>
</organism>
<dbReference type="EMBL" id="MLFT02000011">
    <property type="protein sequence ID" value="PHT34092.1"/>
    <property type="molecule type" value="Genomic_DNA"/>
</dbReference>
<evidence type="ECO:0000256" key="1">
    <source>
        <dbReference type="ARBA" id="ARBA00007626"/>
    </source>
</evidence>
<keyword evidence="2" id="KW-0479">Metal-binding</keyword>
<dbReference type="InterPro" id="IPR031595">
    <property type="entry name" value="PRORP_C"/>
</dbReference>
<protein>
    <recommendedName>
        <fullName evidence="5">PRORP domain-containing protein</fullName>
    </recommendedName>
</protein>